<dbReference type="InterPro" id="IPR052317">
    <property type="entry name" value="Viral_replicn-host_int_reg"/>
</dbReference>
<feature type="compositionally biased region" description="Polar residues" evidence="1">
    <location>
        <begin position="361"/>
        <end position="374"/>
    </location>
</feature>
<dbReference type="Pfam" id="PF00226">
    <property type="entry name" value="DnaJ"/>
    <property type="match status" value="1"/>
</dbReference>
<feature type="region of interest" description="Disordered" evidence="1">
    <location>
        <begin position="361"/>
        <end position="394"/>
    </location>
</feature>
<feature type="compositionally biased region" description="Polar residues" evidence="1">
    <location>
        <begin position="289"/>
        <end position="298"/>
    </location>
</feature>
<feature type="compositionally biased region" description="Low complexity" evidence="1">
    <location>
        <begin position="472"/>
        <end position="490"/>
    </location>
</feature>
<feature type="domain" description="J" evidence="2">
    <location>
        <begin position="619"/>
        <end position="683"/>
    </location>
</feature>
<dbReference type="EMBL" id="GEDC01000132">
    <property type="protein sequence ID" value="JAS37166.1"/>
    <property type="molecule type" value="Transcribed_RNA"/>
</dbReference>
<feature type="compositionally biased region" description="Polar residues" evidence="1">
    <location>
        <begin position="422"/>
        <end position="433"/>
    </location>
</feature>
<evidence type="ECO:0000313" key="3">
    <source>
        <dbReference type="EMBL" id="JAS37166.1"/>
    </source>
</evidence>
<dbReference type="InterPro" id="IPR001623">
    <property type="entry name" value="DnaJ_domain"/>
</dbReference>
<dbReference type="CDD" id="cd06257">
    <property type="entry name" value="DnaJ"/>
    <property type="match status" value="1"/>
</dbReference>
<dbReference type="PANTHER" id="PTHR44665">
    <property type="entry name" value="DNAJ HOMOLOG SUBFAMILY C MEMBER 14"/>
    <property type="match status" value="1"/>
</dbReference>
<sequence>MSDLPGMQNLEHSCKKQSIDDIIDHMTADLQSYEGQYILLGSPSNTQHVWNGQVGQQMSQLSNPVFIQQPFDIQDRKGNDFSAQHGLFYSSPSNVRDGPREMIGMVDVGGGNFVNVVFNPTNPSNQIHQYLPSQNIYHPDQNIGYIHYQNQTMSTSLIQPQHCQIQSSSNHKDYGLFNNTEQSNQKNHQLIENLVGNWLPNQSGTYSPFGNTIHQSELKESSGITSTLANQNIPGRKPRIVAQVRPMRPSYSDVLTKSAPLFPSTHGSIKPVTGNNITNKSDSRKQNGIVKNNKNNVLGNPPVKILNSANLKRQLSSGGEGGHVNRGVRRWISLDDLTPSTDNDQLFVDYETFNDEIINSGSEYGMPSSNINTNSKKEKKMKKKSVKQNGNIPDLVTEDKFEALNNHKFSGSNKGSNKRPLNINNNLQQSPSEKNIVKNPGRNSKPQEDGKKGGSSNNVNNGGNRGEDRMPSVSRVGKGNGGSSSSSGGKKSQRSTKKRDQIWFSVLCKRWQKHVSYYAIVFLAWFIDLVWDVSAMSVRLLFYLCAVSGETSIDWLTWLKEKVNSLVRFICGDSWFRRSSPPPQKSPELSMPSGLTNNISLPATGDEAMKRLLACKGKDPYSILGVTSHCSDDDIKKYYKRQAVLVHPDKNSQPGAEEAFKILVHAFELIGEPERRNAYDRCIAETHQVEQAWTELSELLTQLHHKMEYAANTIRCTNCGKRHKRTVMQRPIYAARFCAQCKIHHSAREGDIWAESCYLGFMWRFYACMEGAVYDISEWAGCQADNLKHLKANSHVVQYRIVLGKQSANYKNKDNISEPNLEEFLNNLYAQSGSSNGNNVNDNFNKRRKSKKKK</sequence>
<dbReference type="SUPFAM" id="SSF46565">
    <property type="entry name" value="Chaperone J-domain"/>
    <property type="match status" value="1"/>
</dbReference>
<evidence type="ECO:0000259" key="2">
    <source>
        <dbReference type="PROSITE" id="PS50076"/>
    </source>
</evidence>
<accession>A0A1B6EGV0</accession>
<proteinExistence type="predicted"/>
<dbReference type="InterPro" id="IPR036869">
    <property type="entry name" value="J_dom_sf"/>
</dbReference>
<dbReference type="SMART" id="SM00271">
    <property type="entry name" value="DnaJ"/>
    <property type="match status" value="1"/>
</dbReference>
<gene>
    <name evidence="3" type="ORF">g.5768</name>
</gene>
<reference evidence="3" key="1">
    <citation type="submission" date="2015-12" db="EMBL/GenBank/DDBJ databases">
        <title>De novo transcriptome assembly of four potential Pierce s Disease insect vectors from Arizona vineyards.</title>
        <authorList>
            <person name="Tassone E.E."/>
        </authorList>
    </citation>
    <scope>NUCLEOTIDE SEQUENCE</scope>
</reference>
<dbReference type="AlphaFoldDB" id="A0A1B6EGV0"/>
<feature type="region of interest" description="Disordered" evidence="1">
    <location>
        <begin position="832"/>
        <end position="854"/>
    </location>
</feature>
<dbReference type="InterPro" id="IPR032843">
    <property type="entry name" value="Jiv"/>
</dbReference>
<feature type="compositionally biased region" description="Low complexity" evidence="1">
    <location>
        <begin position="832"/>
        <end position="843"/>
    </location>
</feature>
<dbReference type="PROSITE" id="PS50076">
    <property type="entry name" value="DNAJ_2"/>
    <property type="match status" value="1"/>
</dbReference>
<dbReference type="Gene3D" id="1.10.287.110">
    <property type="entry name" value="DnaJ domain"/>
    <property type="match status" value="1"/>
</dbReference>
<dbReference type="PRINTS" id="PR00625">
    <property type="entry name" value="JDOMAIN"/>
</dbReference>
<feature type="region of interest" description="Disordered" evidence="1">
    <location>
        <begin position="265"/>
        <end position="298"/>
    </location>
</feature>
<name>A0A1B6EGV0_9HEMI</name>
<protein>
    <recommendedName>
        <fullName evidence="2">J domain-containing protein</fullName>
    </recommendedName>
</protein>
<dbReference type="Pfam" id="PF14901">
    <property type="entry name" value="Jiv90"/>
    <property type="match status" value="1"/>
</dbReference>
<evidence type="ECO:0000256" key="1">
    <source>
        <dbReference type="SAM" id="MobiDB-lite"/>
    </source>
</evidence>
<organism evidence="3">
    <name type="scientific">Clastoptera arizonana</name>
    <name type="common">Arizona spittle bug</name>
    <dbReference type="NCBI Taxonomy" id="38151"/>
    <lineage>
        <taxon>Eukaryota</taxon>
        <taxon>Metazoa</taxon>
        <taxon>Ecdysozoa</taxon>
        <taxon>Arthropoda</taxon>
        <taxon>Hexapoda</taxon>
        <taxon>Insecta</taxon>
        <taxon>Pterygota</taxon>
        <taxon>Neoptera</taxon>
        <taxon>Paraneoptera</taxon>
        <taxon>Hemiptera</taxon>
        <taxon>Auchenorrhyncha</taxon>
        <taxon>Cercopoidea</taxon>
        <taxon>Clastopteridae</taxon>
        <taxon>Clastoptera</taxon>
    </lineage>
</organism>
<dbReference type="PANTHER" id="PTHR44665:SF1">
    <property type="entry name" value="DNAJ HOMOLOG SUBFAMILY C MEMBER 14"/>
    <property type="match status" value="1"/>
</dbReference>
<feature type="region of interest" description="Disordered" evidence="1">
    <location>
        <begin position="406"/>
        <end position="496"/>
    </location>
</feature>
<feature type="compositionally biased region" description="Basic residues" evidence="1">
    <location>
        <begin position="377"/>
        <end position="386"/>
    </location>
</feature>